<accession>A0AAW0P946</accession>
<reference evidence="3" key="1">
    <citation type="submission" date="2024-04" db="EMBL/GenBank/DDBJ databases">
        <title>Salinicola lusitanus LLJ914,a marine bacterium isolated from the Okinawa Trough.</title>
        <authorList>
            <person name="Li J."/>
        </authorList>
    </citation>
    <scope>NUCLEOTIDE SEQUENCE [LARGE SCALE GENOMIC DNA]</scope>
</reference>
<feature type="compositionally biased region" description="Polar residues" evidence="1">
    <location>
        <begin position="425"/>
        <end position="435"/>
    </location>
</feature>
<organism evidence="2 3">
    <name type="scientific">Mugilogobius chulae</name>
    <name type="common">yellowstripe goby</name>
    <dbReference type="NCBI Taxonomy" id="88201"/>
    <lineage>
        <taxon>Eukaryota</taxon>
        <taxon>Metazoa</taxon>
        <taxon>Chordata</taxon>
        <taxon>Craniata</taxon>
        <taxon>Vertebrata</taxon>
        <taxon>Euteleostomi</taxon>
        <taxon>Actinopterygii</taxon>
        <taxon>Neopterygii</taxon>
        <taxon>Teleostei</taxon>
        <taxon>Neoteleostei</taxon>
        <taxon>Acanthomorphata</taxon>
        <taxon>Gobiaria</taxon>
        <taxon>Gobiiformes</taxon>
        <taxon>Gobioidei</taxon>
        <taxon>Gobiidae</taxon>
        <taxon>Gobionellinae</taxon>
        <taxon>Mugilogobius</taxon>
    </lineage>
</organism>
<protein>
    <submittedName>
        <fullName evidence="2">Uncharacterized protein</fullName>
    </submittedName>
</protein>
<proteinExistence type="predicted"/>
<sequence>MLMQVTSSVCLTPELSFSALLYIRMRGRWKGGWRQEHEGQRERKRERRRKEKIDQFSITALENRRSIALQSRQPGHPWSCTTLLRRAADLTTPVSVLGVPALVGVRGWKTTGGDSSDGGVLLQTCGIQCSVGVQTSPGFYRGSTTHCANLPESRLSVSSETSNGYFSVESDYKETSLLTKSDREKRAILKQKSGEPKTKKEVTFKTGEPHEDVASSWRRGTYCYARAIKTNPQLAGNPANVRPKLKSISRYANGSVVDSEAIGGISIDNGESDPVPSGMDLNRQGHYAEQPGITAVLSANRPFPHKIYSHCGRGQSDSTATQEQILHNTKTENLSHSREPIANQHVLYTNEDRKYRNIPHPACPVHSLNRSNRTNFSSHQANIPPSTTFFNSKSVTVTKATIETKQCETITRPTSLPLTPLMATATKSNNPQSSEKGGLARSHPDQASVLLPGSPHSGRSQALQQRLESVEASLAANKNRITTLLNIIHDLETSHAPTSGQPSTKTGQDLKNCKICQKTACIVYSVEYDFRQQERRFMEVLNHAATGKNAFSTHSPQTVNFSLLRDGIIKNLSVSKHGFKADGLQTTEIPFDKQQWRWVVSKSPNNLKAK</sequence>
<gene>
    <name evidence="2" type="ORF">WMY93_011589</name>
</gene>
<dbReference type="PANTHER" id="PTHR28682">
    <property type="entry name" value="INHIBITORY SYNAPTIC FACTOR 2A-RELATED"/>
    <property type="match status" value="1"/>
</dbReference>
<feature type="region of interest" description="Disordered" evidence="1">
    <location>
        <begin position="412"/>
        <end position="465"/>
    </location>
</feature>
<evidence type="ECO:0000313" key="2">
    <source>
        <dbReference type="EMBL" id="KAK7915828.1"/>
    </source>
</evidence>
<evidence type="ECO:0000313" key="3">
    <source>
        <dbReference type="Proteomes" id="UP001460270"/>
    </source>
</evidence>
<dbReference type="AlphaFoldDB" id="A0AAW0P946"/>
<name>A0AAW0P946_9GOBI</name>
<dbReference type="Pfam" id="PF15265">
    <property type="entry name" value="FAM196"/>
    <property type="match status" value="1"/>
</dbReference>
<dbReference type="PANTHER" id="PTHR28682:SF2">
    <property type="entry name" value="PROTEIN INSYN2B"/>
    <property type="match status" value="1"/>
</dbReference>
<keyword evidence="3" id="KW-1185">Reference proteome</keyword>
<comment type="caution">
    <text evidence="2">The sequence shown here is derived from an EMBL/GenBank/DDBJ whole genome shotgun (WGS) entry which is preliminary data.</text>
</comment>
<dbReference type="EMBL" id="JBBPFD010000008">
    <property type="protein sequence ID" value="KAK7915828.1"/>
    <property type="molecule type" value="Genomic_DNA"/>
</dbReference>
<dbReference type="Proteomes" id="UP001460270">
    <property type="component" value="Unassembled WGS sequence"/>
</dbReference>
<evidence type="ECO:0000256" key="1">
    <source>
        <dbReference type="SAM" id="MobiDB-lite"/>
    </source>
</evidence>
<dbReference type="InterPro" id="IPR029337">
    <property type="entry name" value="INSYN2"/>
</dbReference>